<comment type="caution">
    <text evidence="1">The sequence shown here is derived from an EMBL/GenBank/DDBJ whole genome shotgun (WGS) entry which is preliminary data.</text>
</comment>
<reference evidence="2" key="1">
    <citation type="submission" date="2017-06" db="EMBL/GenBank/DDBJ databases">
        <authorList>
            <person name="LiPuma J."/>
            <person name="Spilker T."/>
        </authorList>
    </citation>
    <scope>NUCLEOTIDE SEQUENCE [LARGE SCALE GENOMIC DNA]</scope>
    <source>
        <strain evidence="2">AU17325</strain>
    </source>
</reference>
<organism evidence="1 2">
    <name type="scientific">Burkholderia aenigmatica</name>
    <dbReference type="NCBI Taxonomy" id="2015348"/>
    <lineage>
        <taxon>Bacteria</taxon>
        <taxon>Pseudomonadati</taxon>
        <taxon>Pseudomonadota</taxon>
        <taxon>Betaproteobacteria</taxon>
        <taxon>Burkholderiales</taxon>
        <taxon>Burkholderiaceae</taxon>
        <taxon>Burkholderia</taxon>
        <taxon>Burkholderia cepacia complex</taxon>
    </lineage>
</organism>
<dbReference type="Proteomes" id="UP000214600">
    <property type="component" value="Unassembled WGS sequence"/>
</dbReference>
<dbReference type="EMBL" id="NKFA01000008">
    <property type="protein sequence ID" value="OXI42012.1"/>
    <property type="molecule type" value="Genomic_DNA"/>
</dbReference>
<dbReference type="Pfam" id="PF26541">
    <property type="entry name" value="MafI2"/>
    <property type="match status" value="1"/>
</dbReference>
<evidence type="ECO:0000313" key="2">
    <source>
        <dbReference type="Proteomes" id="UP000214600"/>
    </source>
</evidence>
<reference evidence="1 2" key="2">
    <citation type="submission" date="2017-08" db="EMBL/GenBank/DDBJ databases">
        <title>WGS of novel Burkholderia cepaca complex species.</title>
        <authorList>
            <person name="Lipuma J."/>
            <person name="Spilker T."/>
        </authorList>
    </citation>
    <scope>NUCLEOTIDE SEQUENCE [LARGE SCALE GENOMIC DNA]</scope>
    <source>
        <strain evidence="1 2">AU17325</strain>
    </source>
</reference>
<dbReference type="RefSeq" id="WP_089452069.1">
    <property type="nucleotide sequence ID" value="NZ_NKFA01000008.1"/>
</dbReference>
<name>A0A228III2_9BURK</name>
<dbReference type="OrthoDB" id="6893585at2"/>
<proteinExistence type="predicted"/>
<dbReference type="InterPro" id="IPR058702">
    <property type="entry name" value="MafI2-like"/>
</dbReference>
<protein>
    <submittedName>
        <fullName evidence="1">Uncharacterized protein</fullName>
    </submittedName>
</protein>
<accession>A0A228III2</accession>
<dbReference type="AlphaFoldDB" id="A0A228III2"/>
<gene>
    <name evidence="1" type="ORF">CFB84_22420</name>
</gene>
<evidence type="ECO:0000313" key="1">
    <source>
        <dbReference type="EMBL" id="OXI42012.1"/>
    </source>
</evidence>
<sequence>MEDEIAVEEWNRQTVMLMQAMLGAISPNFRMATIENEEGVWVLRFYIEEGCVEDIDEIDGIGFEFSVLHDSEFRFKQETVITKDQLTWPDSAVRVVYKRRESWLA</sequence>